<protein>
    <submittedName>
        <fullName evidence="1">Uncharacterized protein</fullName>
    </submittedName>
</protein>
<evidence type="ECO:0000313" key="2">
    <source>
        <dbReference type="Proteomes" id="UP001567537"/>
    </source>
</evidence>
<dbReference type="EMBL" id="JAHWZY010000019">
    <property type="protein sequence ID" value="MEZ3180825.1"/>
    <property type="molecule type" value="Genomic_DNA"/>
</dbReference>
<comment type="caution">
    <text evidence="1">The sequence shown here is derived from an EMBL/GenBank/DDBJ whole genome shotgun (WGS) entry which is preliminary data.</text>
</comment>
<evidence type="ECO:0000313" key="1">
    <source>
        <dbReference type="EMBL" id="MEZ3180825.1"/>
    </source>
</evidence>
<keyword evidence="2" id="KW-1185">Reference proteome</keyword>
<organism evidence="1 2">
    <name type="scientific">Streptomyces pimonensis</name>
    <dbReference type="NCBI Taxonomy" id="2860288"/>
    <lineage>
        <taxon>Bacteria</taxon>
        <taxon>Bacillati</taxon>
        <taxon>Actinomycetota</taxon>
        <taxon>Actinomycetes</taxon>
        <taxon>Kitasatosporales</taxon>
        <taxon>Streptomycetaceae</taxon>
        <taxon>Streptomyces</taxon>
    </lineage>
</organism>
<dbReference type="RefSeq" id="WP_371239770.1">
    <property type="nucleotide sequence ID" value="NZ_JAHWZY010000019.1"/>
</dbReference>
<accession>A0ABV4J1N2</accession>
<name>A0ABV4J1N2_9ACTN</name>
<reference evidence="1 2" key="1">
    <citation type="journal article" date="2021" name="Res Sq">
        <title>Streptomyces Pimoensis sp. nov., Isolated From the Taklimakan Desert in Xinjiang, China.</title>
        <authorList>
            <person name="Zhang P."/>
            <person name="Luo X."/>
            <person name="Luo X."/>
            <person name="Liu Z."/>
            <person name="Xia Z."/>
            <person name="Wan C."/>
            <person name="zhang L."/>
        </authorList>
    </citation>
    <scope>NUCLEOTIDE SEQUENCE [LARGE SCALE GENOMIC DNA]</scope>
    <source>
        <strain evidence="1 2">TRM75549</strain>
    </source>
</reference>
<dbReference type="Proteomes" id="UP001567537">
    <property type="component" value="Unassembled WGS sequence"/>
</dbReference>
<gene>
    <name evidence="1" type="ORF">KYY02_19655</name>
</gene>
<proteinExistence type="predicted"/>
<sequence length="288" mass="29143">MADCCGARRCTCTLVAGPGVEIDGGGSTTNPYVISAPGGSGGTPTVIQAGDTDTVDTTVTGAGTTADPVVVSSAVRLDATPPGGGTNLIQTGPDGLYAELATACGLTGAGTTASPLAAAVQNWPYPCDVDIFGGVIACGSDGVLRGEPRGKATLVQRGQSRAYDILVPSGDTANTVADTFSATFTNPDTCRDAFVFQVIEWDVWFELPPGSGAAAGVTGDETQHVYNTGSSTMNQFHVQQMKFLGANPAVVGPGADYTASMSVLVGQGVGGARYTHIQSIIRVLFLSI</sequence>